<dbReference type="AlphaFoldDB" id="W0JU20"/>
<accession>W0JU20</accession>
<keyword evidence="2" id="KW-1185">Reference proteome</keyword>
<proteinExistence type="predicted"/>
<gene>
    <name evidence="1" type="ORF">HALLA_05940</name>
</gene>
<name>W0JU20_9EURY</name>
<dbReference type="HOGENOM" id="CLU_2856984_0_0_2"/>
<organism evidence="1 2">
    <name type="scientific">Halostagnicola larsenii XH-48</name>
    <dbReference type="NCBI Taxonomy" id="797299"/>
    <lineage>
        <taxon>Archaea</taxon>
        <taxon>Methanobacteriati</taxon>
        <taxon>Methanobacteriota</taxon>
        <taxon>Stenosarchaea group</taxon>
        <taxon>Halobacteria</taxon>
        <taxon>Halobacteriales</taxon>
        <taxon>Natrialbaceae</taxon>
        <taxon>Halostagnicola</taxon>
    </lineage>
</organism>
<evidence type="ECO:0000313" key="1">
    <source>
        <dbReference type="EMBL" id="AHG00750.1"/>
    </source>
</evidence>
<dbReference type="KEGG" id="hlr:HALLA_05940"/>
<evidence type="ECO:0000313" key="2">
    <source>
        <dbReference type="Proteomes" id="UP000019024"/>
    </source>
</evidence>
<sequence length="64" mass="7730">MERFDIQSFSTPVQDDCFCHFPVVFLTQSLHIGMRLCPMMFIRRVNVVYRLFGFDLREKQRLTI</sequence>
<reference evidence="1 2" key="1">
    <citation type="submission" date="2014-01" db="EMBL/GenBank/DDBJ databases">
        <authorList>
            <consortium name="DOE Joint Genome Institute"/>
            <person name="Anderson I."/>
            <person name="Huntemann M."/>
            <person name="Han J."/>
            <person name="Chen A."/>
            <person name="Kyrpides N."/>
            <person name="Mavromatis K."/>
            <person name="Markowitz V."/>
            <person name="Palaniappan K."/>
            <person name="Ivanova N."/>
            <person name="Schaumberg A."/>
            <person name="Pati A."/>
            <person name="Liolios K."/>
            <person name="Nordberg H.P."/>
            <person name="Cantor M.N."/>
            <person name="Hua S.X."/>
            <person name="Woyke T."/>
        </authorList>
    </citation>
    <scope>NUCLEOTIDE SEQUENCE [LARGE SCALE GENOMIC DNA]</scope>
    <source>
        <strain evidence="1 2">XH-48</strain>
    </source>
</reference>
<dbReference type="Proteomes" id="UP000019024">
    <property type="component" value="Chromosome"/>
</dbReference>
<protein>
    <submittedName>
        <fullName evidence="1">Uncharacterized protein</fullName>
    </submittedName>
</protein>
<dbReference type="EMBL" id="CP007055">
    <property type="protein sequence ID" value="AHG00750.1"/>
    <property type="molecule type" value="Genomic_DNA"/>
</dbReference>